<feature type="region of interest" description="Disordered" evidence="1">
    <location>
        <begin position="55"/>
        <end position="84"/>
    </location>
</feature>
<dbReference type="Gramene" id="BGIOSGA035339-TA">
    <property type="protein sequence ID" value="BGIOSGA035339-PA"/>
    <property type="gene ID" value="BGIOSGA035339"/>
</dbReference>
<dbReference type="InterPro" id="IPR045065">
    <property type="entry name" value="XPO1/5"/>
</dbReference>
<evidence type="ECO:0000313" key="3">
    <source>
        <dbReference type="Proteomes" id="UP000007015"/>
    </source>
</evidence>
<evidence type="ECO:0000313" key="2">
    <source>
        <dbReference type="EMBL" id="EAY81068.1"/>
    </source>
</evidence>
<dbReference type="GO" id="GO:0005634">
    <property type="term" value="C:nucleus"/>
    <property type="evidence" value="ECO:0007669"/>
    <property type="project" value="TreeGrafter"/>
</dbReference>
<dbReference type="GO" id="GO:0005737">
    <property type="term" value="C:cytoplasm"/>
    <property type="evidence" value="ECO:0007669"/>
    <property type="project" value="TreeGrafter"/>
</dbReference>
<dbReference type="PANTHER" id="PTHR11223">
    <property type="entry name" value="EXPORTIN 1/5"/>
    <property type="match status" value="1"/>
</dbReference>
<organism evidence="2 3">
    <name type="scientific">Oryza sativa subsp. indica</name>
    <name type="common">Rice</name>
    <dbReference type="NCBI Taxonomy" id="39946"/>
    <lineage>
        <taxon>Eukaryota</taxon>
        <taxon>Viridiplantae</taxon>
        <taxon>Streptophyta</taxon>
        <taxon>Embryophyta</taxon>
        <taxon>Tracheophyta</taxon>
        <taxon>Spermatophyta</taxon>
        <taxon>Magnoliopsida</taxon>
        <taxon>Liliopsida</taxon>
        <taxon>Poales</taxon>
        <taxon>Poaceae</taxon>
        <taxon>BOP clade</taxon>
        <taxon>Oryzoideae</taxon>
        <taxon>Oryzeae</taxon>
        <taxon>Oryzinae</taxon>
        <taxon>Oryza</taxon>
        <taxon>Oryza sativa</taxon>
    </lineage>
</organism>
<dbReference type="Proteomes" id="UP000007015">
    <property type="component" value="Chromosome 11"/>
</dbReference>
<dbReference type="GO" id="GO:0005049">
    <property type="term" value="F:nuclear export signal receptor activity"/>
    <property type="evidence" value="ECO:0007669"/>
    <property type="project" value="InterPro"/>
</dbReference>
<accession>A2ZEN4</accession>
<evidence type="ECO:0000256" key="1">
    <source>
        <dbReference type="SAM" id="MobiDB-lite"/>
    </source>
</evidence>
<dbReference type="GO" id="GO:0006611">
    <property type="term" value="P:protein export from nucleus"/>
    <property type="evidence" value="ECO:0007669"/>
    <property type="project" value="InterPro"/>
</dbReference>
<dbReference type="STRING" id="39946.A2ZEN4"/>
<dbReference type="HOGENOM" id="CLU_647921_0_0_1"/>
<dbReference type="GO" id="GO:0000056">
    <property type="term" value="P:ribosomal small subunit export from nucleus"/>
    <property type="evidence" value="ECO:0007669"/>
    <property type="project" value="TreeGrafter"/>
</dbReference>
<protein>
    <submittedName>
        <fullName evidence="2">Uncharacterized protein</fullName>
    </submittedName>
</protein>
<reference evidence="2 3" key="1">
    <citation type="journal article" date="2005" name="PLoS Biol.">
        <title>The genomes of Oryza sativa: a history of duplications.</title>
        <authorList>
            <person name="Yu J."/>
            <person name="Wang J."/>
            <person name="Lin W."/>
            <person name="Li S."/>
            <person name="Li H."/>
            <person name="Zhou J."/>
            <person name="Ni P."/>
            <person name="Dong W."/>
            <person name="Hu S."/>
            <person name="Zeng C."/>
            <person name="Zhang J."/>
            <person name="Zhang Y."/>
            <person name="Li R."/>
            <person name="Xu Z."/>
            <person name="Li S."/>
            <person name="Li X."/>
            <person name="Zheng H."/>
            <person name="Cong L."/>
            <person name="Lin L."/>
            <person name="Yin J."/>
            <person name="Geng J."/>
            <person name="Li G."/>
            <person name="Shi J."/>
            <person name="Liu J."/>
            <person name="Lv H."/>
            <person name="Li J."/>
            <person name="Wang J."/>
            <person name="Deng Y."/>
            <person name="Ran L."/>
            <person name="Shi X."/>
            <person name="Wang X."/>
            <person name="Wu Q."/>
            <person name="Li C."/>
            <person name="Ren X."/>
            <person name="Wang J."/>
            <person name="Wang X."/>
            <person name="Li D."/>
            <person name="Liu D."/>
            <person name="Zhang X."/>
            <person name="Ji Z."/>
            <person name="Zhao W."/>
            <person name="Sun Y."/>
            <person name="Zhang Z."/>
            <person name="Bao J."/>
            <person name="Han Y."/>
            <person name="Dong L."/>
            <person name="Ji J."/>
            <person name="Chen P."/>
            <person name="Wu S."/>
            <person name="Liu J."/>
            <person name="Xiao Y."/>
            <person name="Bu D."/>
            <person name="Tan J."/>
            <person name="Yang L."/>
            <person name="Ye C."/>
            <person name="Zhang J."/>
            <person name="Xu J."/>
            <person name="Zhou Y."/>
            <person name="Yu Y."/>
            <person name="Zhang B."/>
            <person name="Zhuang S."/>
            <person name="Wei H."/>
            <person name="Liu B."/>
            <person name="Lei M."/>
            <person name="Yu H."/>
            <person name="Li Y."/>
            <person name="Xu H."/>
            <person name="Wei S."/>
            <person name="He X."/>
            <person name="Fang L."/>
            <person name="Zhang Z."/>
            <person name="Zhang Y."/>
            <person name="Huang X."/>
            <person name="Su Z."/>
            <person name="Tong W."/>
            <person name="Li J."/>
            <person name="Tong Z."/>
            <person name="Li S."/>
            <person name="Ye J."/>
            <person name="Wang L."/>
            <person name="Fang L."/>
            <person name="Lei T."/>
            <person name="Chen C."/>
            <person name="Chen H."/>
            <person name="Xu Z."/>
            <person name="Li H."/>
            <person name="Huang H."/>
            <person name="Zhang F."/>
            <person name="Xu H."/>
            <person name="Li N."/>
            <person name="Zhao C."/>
            <person name="Li S."/>
            <person name="Dong L."/>
            <person name="Huang Y."/>
            <person name="Li L."/>
            <person name="Xi Y."/>
            <person name="Qi Q."/>
            <person name="Li W."/>
            <person name="Zhang B."/>
            <person name="Hu W."/>
            <person name="Zhang Y."/>
            <person name="Tian X."/>
            <person name="Jiao Y."/>
            <person name="Liang X."/>
            <person name="Jin J."/>
            <person name="Gao L."/>
            <person name="Zheng W."/>
            <person name="Hao B."/>
            <person name="Liu S."/>
            <person name="Wang W."/>
            <person name="Yuan L."/>
            <person name="Cao M."/>
            <person name="McDermott J."/>
            <person name="Samudrala R."/>
            <person name="Wang J."/>
            <person name="Wong G.K."/>
            <person name="Yang H."/>
        </authorList>
    </citation>
    <scope>NUCLEOTIDE SEQUENCE [LARGE SCALE GENOMIC DNA]</scope>
    <source>
        <strain evidence="3">cv. 93-11</strain>
    </source>
</reference>
<name>A2ZEN4_ORYSI</name>
<dbReference type="EMBL" id="CM000136">
    <property type="protein sequence ID" value="EAY81068.1"/>
    <property type="molecule type" value="Genomic_DNA"/>
</dbReference>
<sequence>MPRKKPTSLSPGTSRFPPSPGIYKFRPAILWDSARHNRFSARNRFSVLEAISDEDDDSLTERDSTTSDSCGEDNSRKDPPLMEDGEIVNPLVRTLLELFSEEQISEIPLMETYIRRCGISEGMGSHLIEENNFLFGAFTSIVACPWCPIPFVSKHDTDCCAISHAWAMSTMLSDDKEMLREIAYLLTSREDIHCVQSFQPVSSDFWLHLQPYAQNYIEVKNASSGYDRVKEQIRLHEAFDTHLASGALDDHVRQISSSKDNFVKIMLDDDTLHSQFIDLDYDLLKLSHEHRDRLESLICELESEGFFRVDDDSIEWEKEHFSELVDEFNEHIFAGIHLPKYYVIRGVMDYREMLHMKDSTWDDAFTVVVGGAFCRWMEDRDLFWMETRYYRHRYYDIIQEPVKMVLTHITSIFFLAPENLETPF</sequence>
<dbReference type="AlphaFoldDB" id="A2ZEN4"/>
<gene>
    <name evidence="2" type="ORF">OsI_36250</name>
</gene>
<feature type="region of interest" description="Disordered" evidence="1">
    <location>
        <begin position="1"/>
        <end position="22"/>
    </location>
</feature>
<keyword evidence="3" id="KW-1185">Reference proteome</keyword>
<dbReference type="GO" id="GO:0000055">
    <property type="term" value="P:ribosomal large subunit export from nucleus"/>
    <property type="evidence" value="ECO:0007669"/>
    <property type="project" value="TreeGrafter"/>
</dbReference>
<proteinExistence type="predicted"/>
<dbReference type="PANTHER" id="PTHR11223:SF11">
    <property type="entry name" value="OS11G0519500 PROTEIN"/>
    <property type="match status" value="1"/>
</dbReference>